<organism evidence="2 3">
    <name type="scientific">Gossypium arboreum</name>
    <name type="common">Tree cotton</name>
    <name type="synonym">Gossypium nanking</name>
    <dbReference type="NCBI Taxonomy" id="29729"/>
    <lineage>
        <taxon>Eukaryota</taxon>
        <taxon>Viridiplantae</taxon>
        <taxon>Streptophyta</taxon>
        <taxon>Embryophyta</taxon>
        <taxon>Tracheophyta</taxon>
        <taxon>Spermatophyta</taxon>
        <taxon>Magnoliopsida</taxon>
        <taxon>eudicotyledons</taxon>
        <taxon>Gunneridae</taxon>
        <taxon>Pentapetalae</taxon>
        <taxon>rosids</taxon>
        <taxon>malvids</taxon>
        <taxon>Malvales</taxon>
        <taxon>Malvaceae</taxon>
        <taxon>Malvoideae</taxon>
        <taxon>Gossypium</taxon>
    </lineage>
</organism>
<proteinExistence type="predicted"/>
<evidence type="ECO:0000313" key="2">
    <source>
        <dbReference type="EMBL" id="KAK5840533.1"/>
    </source>
</evidence>
<protein>
    <submittedName>
        <fullName evidence="2">Uncharacterized protein</fullName>
    </submittedName>
</protein>
<comment type="caution">
    <text evidence="2">The sequence shown here is derived from an EMBL/GenBank/DDBJ whole genome shotgun (WGS) entry which is preliminary data.</text>
</comment>
<evidence type="ECO:0000313" key="3">
    <source>
        <dbReference type="Proteomes" id="UP001358586"/>
    </source>
</evidence>
<accession>A0ABR0QNV8</accession>
<keyword evidence="3" id="KW-1185">Reference proteome</keyword>
<dbReference type="Proteomes" id="UP001358586">
    <property type="component" value="Chromosome 3"/>
</dbReference>
<feature type="region of interest" description="Disordered" evidence="1">
    <location>
        <begin position="26"/>
        <end position="46"/>
    </location>
</feature>
<dbReference type="EMBL" id="JARKNE010000003">
    <property type="protein sequence ID" value="KAK5840533.1"/>
    <property type="molecule type" value="Genomic_DNA"/>
</dbReference>
<reference evidence="2 3" key="1">
    <citation type="submission" date="2023-03" db="EMBL/GenBank/DDBJ databases">
        <title>WGS of Gossypium arboreum.</title>
        <authorList>
            <person name="Yu D."/>
        </authorList>
    </citation>
    <scope>NUCLEOTIDE SEQUENCE [LARGE SCALE GENOMIC DNA]</scope>
    <source>
        <tissue evidence="2">Leaf</tissue>
    </source>
</reference>
<gene>
    <name evidence="2" type="ORF">PVK06_009435</name>
</gene>
<evidence type="ECO:0000256" key="1">
    <source>
        <dbReference type="SAM" id="MobiDB-lite"/>
    </source>
</evidence>
<name>A0ABR0QNV8_GOSAR</name>
<sequence length="124" mass="13780">MSVRCIVREVLPIGKALTRKVVIGRSKGDKSYSIEKPKEETKDNESKRKILKAAKVEALTLSGGWAHGSNASKVNPEMMEHPIQSVSNNKNGNQAIRWIHFDFIKLLKADTTSLKLWSLPLGLA</sequence>